<dbReference type="InterPro" id="IPR036282">
    <property type="entry name" value="Glutathione-S-Trfase_C_sf"/>
</dbReference>
<dbReference type="AlphaFoldDB" id="A0A1N7JS44"/>
<dbReference type="Pfam" id="PF00043">
    <property type="entry name" value="GST_C"/>
    <property type="match status" value="1"/>
</dbReference>
<reference evidence="4 5" key="1">
    <citation type="submission" date="2017-01" db="EMBL/GenBank/DDBJ databases">
        <authorList>
            <person name="Mah S.A."/>
            <person name="Swanson W.J."/>
            <person name="Moy G.W."/>
            <person name="Vacquier V.D."/>
        </authorList>
    </citation>
    <scope>NUCLEOTIDE SEQUENCE [LARGE SCALE GENOMIC DNA]</scope>
    <source>
        <strain evidence="4 5">DSM 26375</strain>
    </source>
</reference>
<organism evidence="4 5">
    <name type="scientific">Gemmobacter megaterium</name>
    <dbReference type="NCBI Taxonomy" id="1086013"/>
    <lineage>
        <taxon>Bacteria</taxon>
        <taxon>Pseudomonadati</taxon>
        <taxon>Pseudomonadota</taxon>
        <taxon>Alphaproteobacteria</taxon>
        <taxon>Rhodobacterales</taxon>
        <taxon>Paracoccaceae</taxon>
        <taxon>Gemmobacter</taxon>
    </lineage>
</organism>
<dbReference type="RefSeq" id="WP_076529061.1">
    <property type="nucleotide sequence ID" value="NZ_BMEH01000001.1"/>
</dbReference>
<dbReference type="InterPro" id="IPR004045">
    <property type="entry name" value="Glutathione_S-Trfase_N"/>
</dbReference>
<dbReference type="PROSITE" id="PS50405">
    <property type="entry name" value="GST_CTER"/>
    <property type="match status" value="1"/>
</dbReference>
<dbReference type="SFLD" id="SFLDS00019">
    <property type="entry name" value="Glutathione_Transferase_(cytos"/>
    <property type="match status" value="1"/>
</dbReference>
<dbReference type="InterPro" id="IPR010987">
    <property type="entry name" value="Glutathione-S-Trfase_C-like"/>
</dbReference>
<dbReference type="Pfam" id="PF02798">
    <property type="entry name" value="GST_N"/>
    <property type="match status" value="1"/>
</dbReference>
<dbReference type="PANTHER" id="PTHR44051">
    <property type="entry name" value="GLUTATHIONE S-TRANSFERASE-RELATED"/>
    <property type="match status" value="1"/>
</dbReference>
<gene>
    <name evidence="4" type="ORF">SAMN05421774_10123</name>
</gene>
<comment type="similarity">
    <text evidence="1">Belongs to the GST superfamily.</text>
</comment>
<dbReference type="SUPFAM" id="SSF52833">
    <property type="entry name" value="Thioredoxin-like"/>
    <property type="match status" value="1"/>
</dbReference>
<dbReference type="STRING" id="1086013.SAMN05421774_10123"/>
<evidence type="ECO:0000313" key="5">
    <source>
        <dbReference type="Proteomes" id="UP000186141"/>
    </source>
</evidence>
<feature type="domain" description="GST N-terminal" evidence="2">
    <location>
        <begin position="1"/>
        <end position="91"/>
    </location>
</feature>
<dbReference type="InterPro" id="IPR040079">
    <property type="entry name" value="Glutathione_S-Trfase"/>
</dbReference>
<dbReference type="OrthoDB" id="9810080at2"/>
<dbReference type="GO" id="GO:0016740">
    <property type="term" value="F:transferase activity"/>
    <property type="evidence" value="ECO:0007669"/>
    <property type="project" value="UniProtKB-KW"/>
</dbReference>
<keyword evidence="4" id="KW-0808">Transferase</keyword>
<dbReference type="CDD" id="cd03207">
    <property type="entry name" value="GST_C_8"/>
    <property type="match status" value="1"/>
</dbReference>
<dbReference type="Gene3D" id="3.40.30.10">
    <property type="entry name" value="Glutaredoxin"/>
    <property type="match status" value="1"/>
</dbReference>
<accession>A0A1N7JS44</accession>
<evidence type="ECO:0000313" key="4">
    <source>
        <dbReference type="EMBL" id="SIS52127.1"/>
    </source>
</evidence>
<dbReference type="CDD" id="cd03046">
    <property type="entry name" value="GST_N_GTT1_like"/>
    <property type="match status" value="1"/>
</dbReference>
<feature type="domain" description="GST C-terminal" evidence="3">
    <location>
        <begin position="95"/>
        <end position="219"/>
    </location>
</feature>
<dbReference type="InterPro" id="IPR004046">
    <property type="entry name" value="GST_C"/>
</dbReference>
<proteinExistence type="inferred from homology"/>
<evidence type="ECO:0000259" key="3">
    <source>
        <dbReference type="PROSITE" id="PS50405"/>
    </source>
</evidence>
<dbReference type="PANTHER" id="PTHR44051:SF8">
    <property type="entry name" value="GLUTATHIONE S-TRANSFERASE GSTA"/>
    <property type="match status" value="1"/>
</dbReference>
<dbReference type="EMBL" id="FTOT01000001">
    <property type="protein sequence ID" value="SIS52127.1"/>
    <property type="molecule type" value="Genomic_DNA"/>
</dbReference>
<dbReference type="Gene3D" id="1.20.1050.10">
    <property type="match status" value="1"/>
</dbReference>
<dbReference type="SUPFAM" id="SSF47616">
    <property type="entry name" value="GST C-terminal domain-like"/>
    <property type="match status" value="1"/>
</dbReference>
<keyword evidence="5" id="KW-1185">Reference proteome</keyword>
<evidence type="ECO:0000256" key="1">
    <source>
        <dbReference type="RuleBase" id="RU003494"/>
    </source>
</evidence>
<dbReference type="PROSITE" id="PS50404">
    <property type="entry name" value="GST_NTER"/>
    <property type="match status" value="1"/>
</dbReference>
<protein>
    <submittedName>
        <fullName evidence="4">Glutathione S-transferase</fullName>
    </submittedName>
</protein>
<sequence length="219" mass="24015">MLTIYGTMRSRATRPIWLLYETGTEFTHVPVIQSYRLADPQAADAPLNTASPEFLAINPQGLVPAMLDGDLLLTESLAITYYLARKLGGDLAPRDLAEEGQAVQWALLGATAVETPALDIAQVHGKGIADTPEGKSIVAARTATLARPFARIEAHLQGRDWLMGDRFTVADIVLSEGVRYAMAQPGIYDEWPALKAWLARCHARPAWQRLWAERNAEPA</sequence>
<dbReference type="InterPro" id="IPR036249">
    <property type="entry name" value="Thioredoxin-like_sf"/>
</dbReference>
<dbReference type="Proteomes" id="UP000186141">
    <property type="component" value="Unassembled WGS sequence"/>
</dbReference>
<name>A0A1N7JS44_9RHOB</name>
<dbReference type="SFLD" id="SFLDG00358">
    <property type="entry name" value="Main_(cytGST)"/>
    <property type="match status" value="1"/>
</dbReference>
<evidence type="ECO:0000259" key="2">
    <source>
        <dbReference type="PROSITE" id="PS50404"/>
    </source>
</evidence>